<evidence type="ECO:0000256" key="1">
    <source>
        <dbReference type="ARBA" id="ARBA00004370"/>
    </source>
</evidence>
<dbReference type="InterPro" id="IPR007577">
    <property type="entry name" value="GlycoTrfase_DXD_sugar-bd_CS"/>
</dbReference>
<dbReference type="GeneID" id="55995042"/>
<evidence type="ECO:0000256" key="6">
    <source>
        <dbReference type="ARBA" id="ARBA00023136"/>
    </source>
</evidence>
<dbReference type="RefSeq" id="XP_035346583.1">
    <property type="nucleotide sequence ID" value="XM_035490690.1"/>
</dbReference>
<protein>
    <submittedName>
        <fullName evidence="8">Uncharacterized protein</fullName>
    </submittedName>
</protein>
<evidence type="ECO:0000256" key="5">
    <source>
        <dbReference type="ARBA" id="ARBA00022989"/>
    </source>
</evidence>
<evidence type="ECO:0000313" key="8">
    <source>
        <dbReference type="EMBL" id="QKX60406.1"/>
    </source>
</evidence>
<keyword evidence="5 7" id="KW-1133">Transmembrane helix</keyword>
<evidence type="ECO:0000256" key="2">
    <source>
        <dbReference type="ARBA" id="ARBA00009003"/>
    </source>
</evidence>
<feature type="transmembrane region" description="Helical" evidence="7">
    <location>
        <begin position="293"/>
        <end position="314"/>
    </location>
</feature>
<sequence length="352" mass="40830">MPLRVRSLSIIFVLLLTIYTLAVHITNIVHIFSSEPYSGIALSQSAIRDAYINGTAGEAVIPKRIHQIYHDWSGRGVPHTAQWMRLRASCIDRTSGWIHKLWSASESREFIQREYPWFLSTYDSYRYPIQRVDAIKYFALRHYGGIYIDFDNGCLESLEPLRHYPVFTTDTNQGPLPTNLLGAVPQHPYYKFLTDSLPSRNWLYWPFPYITINYASGRWFHTDMWERYHRKNGYRNVNQPQDANGPLYRVIMDRRRGAEPWVFWNEGAGRTWENWDNSVFSWISDHATTVVRIAVAVSMLLTVLTGAIVWKCCLRGRKEGMKTKAGLKTAVSLLSPEMTQSEHSFAKKNDLV</sequence>
<organism evidence="8 9">
    <name type="scientific">Talaromyces rugulosus</name>
    <name type="common">Penicillium rugulosum</name>
    <dbReference type="NCBI Taxonomy" id="121627"/>
    <lineage>
        <taxon>Eukaryota</taxon>
        <taxon>Fungi</taxon>
        <taxon>Dikarya</taxon>
        <taxon>Ascomycota</taxon>
        <taxon>Pezizomycotina</taxon>
        <taxon>Eurotiomycetes</taxon>
        <taxon>Eurotiomycetidae</taxon>
        <taxon>Eurotiales</taxon>
        <taxon>Trichocomaceae</taxon>
        <taxon>Talaromyces</taxon>
        <taxon>Talaromyces sect. Islandici</taxon>
    </lineage>
</organism>
<dbReference type="Proteomes" id="UP000509510">
    <property type="component" value="Chromosome IV"/>
</dbReference>
<evidence type="ECO:0000313" key="9">
    <source>
        <dbReference type="Proteomes" id="UP000509510"/>
    </source>
</evidence>
<keyword evidence="3" id="KW-0808">Transferase</keyword>
<accession>A0A7H8R2R2</accession>
<name>A0A7H8R2R2_TALRU</name>
<dbReference type="PANTHER" id="PTHR32385">
    <property type="entry name" value="MANNOSYL PHOSPHORYLINOSITOL CERAMIDE SYNTHASE"/>
    <property type="match status" value="1"/>
</dbReference>
<proteinExistence type="inferred from homology"/>
<dbReference type="SUPFAM" id="SSF53448">
    <property type="entry name" value="Nucleotide-diphospho-sugar transferases"/>
    <property type="match status" value="1"/>
</dbReference>
<gene>
    <name evidence="8" type="ORF">TRUGW13939_07551</name>
</gene>
<dbReference type="EMBL" id="CP055901">
    <property type="protein sequence ID" value="QKX60406.1"/>
    <property type="molecule type" value="Genomic_DNA"/>
</dbReference>
<evidence type="ECO:0000256" key="3">
    <source>
        <dbReference type="ARBA" id="ARBA00022679"/>
    </source>
</evidence>
<comment type="subcellular location">
    <subcellularLocation>
        <location evidence="1">Membrane</location>
    </subcellularLocation>
</comment>
<dbReference type="GO" id="GO:0051999">
    <property type="term" value="P:mannosyl-inositol phosphorylceramide biosynthetic process"/>
    <property type="evidence" value="ECO:0007669"/>
    <property type="project" value="TreeGrafter"/>
</dbReference>
<keyword evidence="4 7" id="KW-0812">Transmembrane</keyword>
<dbReference type="GO" id="GO:0000030">
    <property type="term" value="F:mannosyltransferase activity"/>
    <property type="evidence" value="ECO:0007669"/>
    <property type="project" value="TreeGrafter"/>
</dbReference>
<keyword evidence="9" id="KW-1185">Reference proteome</keyword>
<dbReference type="AlphaFoldDB" id="A0A7H8R2R2"/>
<dbReference type="OrthoDB" id="3647at2759"/>
<dbReference type="KEGG" id="trg:TRUGW13939_07551"/>
<keyword evidence="6 7" id="KW-0472">Membrane</keyword>
<dbReference type="Gene3D" id="3.90.550.20">
    <property type="match status" value="1"/>
</dbReference>
<evidence type="ECO:0000256" key="4">
    <source>
        <dbReference type="ARBA" id="ARBA00022692"/>
    </source>
</evidence>
<reference evidence="9" key="1">
    <citation type="submission" date="2020-06" db="EMBL/GenBank/DDBJ databases">
        <title>A chromosome-scale genome assembly of Talaromyces rugulosus W13939.</title>
        <authorList>
            <person name="Wang B."/>
            <person name="Guo L."/>
            <person name="Ye K."/>
            <person name="Wang L."/>
        </authorList>
    </citation>
    <scope>NUCLEOTIDE SEQUENCE [LARGE SCALE GENOMIC DNA]</scope>
    <source>
        <strain evidence="9">W13939</strain>
    </source>
</reference>
<evidence type="ECO:0000256" key="7">
    <source>
        <dbReference type="SAM" id="Phobius"/>
    </source>
</evidence>
<dbReference type="Pfam" id="PF04488">
    <property type="entry name" value="Gly_transf_sug"/>
    <property type="match status" value="1"/>
</dbReference>
<dbReference type="PANTHER" id="PTHR32385:SF20">
    <property type="entry name" value="MANNOSYL PHOSPHORYLINOSITOL CERAMIDE SYNTHASE CSH1-RELATED"/>
    <property type="match status" value="1"/>
</dbReference>
<comment type="similarity">
    <text evidence="2">Belongs to the glycosyltransferase 32 family.</text>
</comment>
<dbReference type="GO" id="GO:0016020">
    <property type="term" value="C:membrane"/>
    <property type="evidence" value="ECO:0007669"/>
    <property type="project" value="UniProtKB-SubCell"/>
</dbReference>
<dbReference type="InterPro" id="IPR029044">
    <property type="entry name" value="Nucleotide-diphossugar_trans"/>
</dbReference>
<dbReference type="InterPro" id="IPR051706">
    <property type="entry name" value="Glycosyltransferase_domain"/>
</dbReference>